<feature type="non-terminal residue" evidence="1">
    <location>
        <position position="1"/>
    </location>
</feature>
<reference evidence="1" key="1">
    <citation type="journal article" date="2012" name="J. Bacteriol.">
        <title>Genome sequences of type strains of seven species of the marine bacterium Pseudoalteromonas.</title>
        <authorList>
            <person name="Xie B.B."/>
            <person name="Shu Y.L."/>
            <person name="Qin Q.L."/>
            <person name="Rong J.C."/>
            <person name="Zhang X.Y."/>
            <person name="Chen X.L."/>
            <person name="Shi M."/>
            <person name="He H.L."/>
            <person name="Zhou B.C."/>
            <person name="Zhang Y.Z."/>
        </authorList>
    </citation>
    <scope>NUCLEOTIDE SEQUENCE [LARGE SCALE GENOMIC DNA]</scope>
    <source>
        <strain evidence="1">NCIMB 1889</strain>
    </source>
</reference>
<dbReference type="EMBL" id="AHBZ02000086">
    <property type="protein sequence ID" value="ERG19274.1"/>
    <property type="molecule type" value="Genomic_DNA"/>
</dbReference>
<dbReference type="AlphaFoldDB" id="U1KQM2"/>
<evidence type="ECO:0000313" key="1">
    <source>
        <dbReference type="EMBL" id="ERG19274.1"/>
    </source>
</evidence>
<organism evidence="1">
    <name type="scientific">Pseudoalteromonas citrea DSM 8771</name>
    <dbReference type="NCBI Taxonomy" id="1117314"/>
    <lineage>
        <taxon>Bacteria</taxon>
        <taxon>Pseudomonadati</taxon>
        <taxon>Pseudomonadota</taxon>
        <taxon>Gammaproteobacteria</taxon>
        <taxon>Alteromonadales</taxon>
        <taxon>Pseudoalteromonadaceae</taxon>
        <taxon>Pseudoalteromonas</taxon>
    </lineage>
</organism>
<protein>
    <submittedName>
        <fullName evidence="1">Uncharacterized protein</fullName>
    </submittedName>
</protein>
<name>U1KQM2_9GAMM</name>
<reference evidence="1" key="2">
    <citation type="submission" date="2013-04" db="EMBL/GenBank/DDBJ databases">
        <title>Genome sequence of Pseudoalteromonas citrea.</title>
        <authorList>
            <person name="Xie B.-B."/>
            <person name="Rong J.-C."/>
            <person name="Qin Q.-L."/>
            <person name="Shu Y.-L."/>
            <person name="Zhang Y.-Z."/>
        </authorList>
    </citation>
    <scope>NUCLEOTIDE SEQUENCE</scope>
    <source>
        <strain evidence="1">NCIMB 1889</strain>
    </source>
</reference>
<proteinExistence type="predicted"/>
<comment type="caution">
    <text evidence="1">The sequence shown here is derived from an EMBL/GenBank/DDBJ whole genome shotgun (WGS) entry which is preliminary data.</text>
</comment>
<gene>
    <name evidence="1" type="ORF">PCIT_07612</name>
</gene>
<sequence>SIVSHCLLGIQKYVKITMVSVSAMDPDLRQDGSGVSEIKTSPLNTKLHLPELVSGSIVSHSLLGIQKYVKITTVSVSECNGS</sequence>
<accession>U1KQM2</accession>